<gene>
    <name evidence="2" type="ORF">GCM10009681_24020</name>
</gene>
<organism evidence="2 3">
    <name type="scientific">Luedemannella helvata</name>
    <dbReference type="NCBI Taxonomy" id="349315"/>
    <lineage>
        <taxon>Bacteria</taxon>
        <taxon>Bacillati</taxon>
        <taxon>Actinomycetota</taxon>
        <taxon>Actinomycetes</taxon>
        <taxon>Micromonosporales</taxon>
        <taxon>Micromonosporaceae</taxon>
        <taxon>Luedemannella</taxon>
    </lineage>
</organism>
<sequence>MGACSGTPSDLQAYKGISTSPSHPRMIDTMKKRLQSDKRQTALDAGLIIGLCTALPVLALALLGNRWPEALFQASLGDSQILIGCLGAIIGALVYRVARGIRPDRLAASLQIVTALVLTSASYAVVQGVAVYRSTAPGREARETASSWQPLLSLDFNHPVSLPSKEISDFGTGAATQSEGHLDLSLATKRDYTYWYPESGTPAVRDFHLEATITHAQGSEDSYCGLLFGWRDNEHWYAVKLGRTNFEVTRNPGSLPHEPLDGIRELKELSADTPNRVAILALAGRVTVYINDRQVALLDGIDTFGQIRLAGQAAHLAQPLRCSFDDVRLRGVPVA</sequence>
<keyword evidence="1" id="KW-1133">Transmembrane helix</keyword>
<feature type="transmembrane region" description="Helical" evidence="1">
    <location>
        <begin position="81"/>
        <end position="98"/>
    </location>
</feature>
<accession>A0ABP4WKH6</accession>
<evidence type="ECO:0000313" key="3">
    <source>
        <dbReference type="Proteomes" id="UP001500655"/>
    </source>
</evidence>
<keyword evidence="3" id="KW-1185">Reference proteome</keyword>
<evidence type="ECO:0008006" key="4">
    <source>
        <dbReference type="Google" id="ProtNLM"/>
    </source>
</evidence>
<feature type="transmembrane region" description="Helical" evidence="1">
    <location>
        <begin position="41"/>
        <end position="61"/>
    </location>
</feature>
<evidence type="ECO:0000313" key="2">
    <source>
        <dbReference type="EMBL" id="GAA1752268.1"/>
    </source>
</evidence>
<proteinExistence type="predicted"/>
<evidence type="ECO:0000256" key="1">
    <source>
        <dbReference type="SAM" id="Phobius"/>
    </source>
</evidence>
<dbReference type="Gene3D" id="2.60.120.560">
    <property type="entry name" value="Exo-inulinase, domain 1"/>
    <property type="match status" value="1"/>
</dbReference>
<keyword evidence="1" id="KW-0812">Transmembrane</keyword>
<keyword evidence="1" id="KW-0472">Membrane</keyword>
<dbReference type="EMBL" id="BAAALS010000010">
    <property type="protein sequence ID" value="GAA1752268.1"/>
    <property type="molecule type" value="Genomic_DNA"/>
</dbReference>
<protein>
    <recommendedName>
        <fullName evidence="4">3-keto-disaccharide hydrolase domain-containing protein</fullName>
    </recommendedName>
</protein>
<comment type="caution">
    <text evidence="2">The sequence shown here is derived from an EMBL/GenBank/DDBJ whole genome shotgun (WGS) entry which is preliminary data.</text>
</comment>
<dbReference type="Proteomes" id="UP001500655">
    <property type="component" value="Unassembled WGS sequence"/>
</dbReference>
<feature type="transmembrane region" description="Helical" evidence="1">
    <location>
        <begin position="110"/>
        <end position="132"/>
    </location>
</feature>
<reference evidence="3" key="1">
    <citation type="journal article" date="2019" name="Int. J. Syst. Evol. Microbiol.">
        <title>The Global Catalogue of Microorganisms (GCM) 10K type strain sequencing project: providing services to taxonomists for standard genome sequencing and annotation.</title>
        <authorList>
            <consortium name="The Broad Institute Genomics Platform"/>
            <consortium name="The Broad Institute Genome Sequencing Center for Infectious Disease"/>
            <person name="Wu L."/>
            <person name="Ma J."/>
        </authorList>
    </citation>
    <scope>NUCLEOTIDE SEQUENCE [LARGE SCALE GENOMIC DNA]</scope>
    <source>
        <strain evidence="3">JCM 13249</strain>
    </source>
</reference>
<name>A0ABP4WKH6_9ACTN</name>